<accession>A0A6J4VH47</accession>
<feature type="compositionally biased region" description="Gly residues" evidence="1">
    <location>
        <begin position="66"/>
        <end position="75"/>
    </location>
</feature>
<protein>
    <submittedName>
        <fullName evidence="2">Uridine phosphorylase</fullName>
        <ecNumber evidence="2">2.4.2.3</ecNumber>
    </submittedName>
</protein>
<keyword evidence="2" id="KW-0808">Transferase</keyword>
<gene>
    <name evidence="2" type="ORF">AVDCRST_MAG59-4263</name>
</gene>
<feature type="compositionally biased region" description="Basic residues" evidence="1">
    <location>
        <begin position="115"/>
        <end position="136"/>
    </location>
</feature>
<feature type="region of interest" description="Disordered" evidence="1">
    <location>
        <begin position="1"/>
        <end position="144"/>
    </location>
</feature>
<feature type="non-terminal residue" evidence="2">
    <location>
        <position position="1"/>
    </location>
</feature>
<name>A0A6J4VH47_9BACT</name>
<sequence>DPDRARPARRGHESPLPAARPLRRCRPGAAGGGGGRPRRGGDRSPPRHDLDDRRAIPRDALVPGRRPGGGCPGGRDGGRGSPCLRDRHRSPGGLLRPRHQRDGPDRRRLREGSSRRRRSGARGRGGRRPWCLRRHQGGGEMQPV</sequence>
<dbReference type="EC" id="2.4.2.3" evidence="2"/>
<keyword evidence="2" id="KW-0328">Glycosyltransferase</keyword>
<organism evidence="2">
    <name type="scientific">uncultured Thermomicrobiales bacterium</name>
    <dbReference type="NCBI Taxonomy" id="1645740"/>
    <lineage>
        <taxon>Bacteria</taxon>
        <taxon>Pseudomonadati</taxon>
        <taxon>Thermomicrobiota</taxon>
        <taxon>Thermomicrobia</taxon>
        <taxon>Thermomicrobiales</taxon>
        <taxon>environmental samples</taxon>
    </lineage>
</organism>
<feature type="compositionally biased region" description="Basic and acidic residues" evidence="1">
    <location>
        <begin position="100"/>
        <end position="114"/>
    </location>
</feature>
<evidence type="ECO:0000256" key="1">
    <source>
        <dbReference type="SAM" id="MobiDB-lite"/>
    </source>
</evidence>
<evidence type="ECO:0000313" key="2">
    <source>
        <dbReference type="EMBL" id="CAA9577177.1"/>
    </source>
</evidence>
<dbReference type="EMBL" id="CADCWF010000312">
    <property type="protein sequence ID" value="CAA9577177.1"/>
    <property type="molecule type" value="Genomic_DNA"/>
</dbReference>
<reference evidence="2" key="1">
    <citation type="submission" date="2020-02" db="EMBL/GenBank/DDBJ databases">
        <authorList>
            <person name="Meier V. D."/>
        </authorList>
    </citation>
    <scope>NUCLEOTIDE SEQUENCE</scope>
    <source>
        <strain evidence="2">AVDCRST_MAG59</strain>
    </source>
</reference>
<feature type="non-terminal residue" evidence="2">
    <location>
        <position position="144"/>
    </location>
</feature>
<dbReference type="AlphaFoldDB" id="A0A6J4VH47"/>
<proteinExistence type="predicted"/>
<feature type="compositionally biased region" description="Basic and acidic residues" evidence="1">
    <location>
        <begin position="39"/>
        <end position="57"/>
    </location>
</feature>
<feature type="compositionally biased region" description="Basic and acidic residues" evidence="1">
    <location>
        <begin position="1"/>
        <end position="13"/>
    </location>
</feature>
<dbReference type="GO" id="GO:0004850">
    <property type="term" value="F:uridine phosphorylase activity"/>
    <property type="evidence" value="ECO:0007669"/>
    <property type="project" value="UniProtKB-EC"/>
</dbReference>